<evidence type="ECO:0000256" key="8">
    <source>
        <dbReference type="SAM" id="Phobius"/>
    </source>
</evidence>
<dbReference type="Pfam" id="PF04193">
    <property type="entry name" value="PQ-loop"/>
    <property type="match status" value="2"/>
</dbReference>
<keyword evidence="2" id="KW-0813">Transport</keyword>
<dbReference type="GeneID" id="40333479"/>
<dbReference type="OMA" id="LAFAYHG"/>
<feature type="transmembrane region" description="Helical" evidence="8">
    <location>
        <begin position="328"/>
        <end position="348"/>
    </location>
</feature>
<keyword evidence="5 8" id="KW-1133">Transmembrane helix</keyword>
<dbReference type="InterPro" id="IPR005282">
    <property type="entry name" value="LC_transporter"/>
</dbReference>
<feature type="compositionally biased region" description="Basic and acidic residues" evidence="7">
    <location>
        <begin position="30"/>
        <end position="40"/>
    </location>
</feature>
<feature type="transmembrane region" description="Helical" evidence="8">
    <location>
        <begin position="188"/>
        <end position="211"/>
    </location>
</feature>
<protein>
    <submittedName>
        <fullName evidence="9">Cystinosin</fullName>
    </submittedName>
</protein>
<evidence type="ECO:0000256" key="2">
    <source>
        <dbReference type="ARBA" id="ARBA00022448"/>
    </source>
</evidence>
<evidence type="ECO:0000256" key="7">
    <source>
        <dbReference type="SAM" id="MobiDB-lite"/>
    </source>
</evidence>
<accession>A0A3R7JXN2</accession>
<dbReference type="AlphaFoldDB" id="A0A3R7JXN2"/>
<keyword evidence="3 8" id="KW-0812">Transmembrane</keyword>
<evidence type="ECO:0000256" key="4">
    <source>
        <dbReference type="ARBA" id="ARBA00022737"/>
    </source>
</evidence>
<dbReference type="PANTHER" id="PTHR13131">
    <property type="entry name" value="CYSTINOSIN"/>
    <property type="match status" value="1"/>
</dbReference>
<dbReference type="GO" id="GO:0015184">
    <property type="term" value="F:L-cystine transmembrane transporter activity"/>
    <property type="evidence" value="ECO:0007669"/>
    <property type="project" value="TreeGrafter"/>
</dbReference>
<evidence type="ECO:0000256" key="5">
    <source>
        <dbReference type="ARBA" id="ARBA00022989"/>
    </source>
</evidence>
<keyword evidence="10" id="KW-1185">Reference proteome</keyword>
<sequence length="379" mass="41435">MAPSKTATDPGRPLSDIIYVSTEPLNDSSQNEKDNEHLDGDGGSGTNHSVRGIRNGEEPMLADPSSIRLGKYNIPPSVSGPVGALLIAVVALLLTFTTPAVNANPKPWNIISSCIGWVYFLAWGVSFLPQLYFNMRRGSVVGQSFEFVCLNILGFTCYAVYTLCFYSNDAVKHMYQDRYNGSSNTVALNDVVFAVYALACCLVNGVQIIFLDRGSQTLSLIVAVLIGVVCFVVILWVCIIAGGVRSTVVFNYLDLLYGLSTIKLGTSVVKYLPQLYLNYKRKCTIGWNICNVLLDFTGGTLSILQQVIDSAVTGNWVGMTGNPVKFALGSVSLLYDIVFFVQHFVLYAENNRRRALPEHGAVQEVFPPAGEDKNERPNV</sequence>
<evidence type="ECO:0000313" key="9">
    <source>
        <dbReference type="EMBL" id="RNE97103.1"/>
    </source>
</evidence>
<dbReference type="InterPro" id="IPR006603">
    <property type="entry name" value="PQ-loop_rpt"/>
</dbReference>
<comment type="subcellular location">
    <subcellularLocation>
        <location evidence="1">Endomembrane system</location>
        <topology evidence="1">Multi-pass membrane protein</topology>
    </subcellularLocation>
</comment>
<reference evidence="9 10" key="1">
    <citation type="journal article" date="2018" name="BMC Genomics">
        <title>Genomic comparison of Trypanosoma conorhini and Trypanosoma rangeli to Trypanosoma cruzi strains of high and low virulence.</title>
        <authorList>
            <person name="Bradwell K.R."/>
            <person name="Koparde V.N."/>
            <person name="Matveyev A.V."/>
            <person name="Serrano M.G."/>
            <person name="Alves J.M."/>
            <person name="Parikh H."/>
            <person name="Huang B."/>
            <person name="Lee V."/>
            <person name="Espinosa-Alvarez O."/>
            <person name="Ortiz P.A."/>
            <person name="Costa-Martins A.G."/>
            <person name="Teixeira M.M."/>
            <person name="Buck G.A."/>
        </authorList>
    </citation>
    <scope>NUCLEOTIDE SEQUENCE [LARGE SCALE GENOMIC DNA]</scope>
    <source>
        <strain evidence="9 10">AM80</strain>
    </source>
</reference>
<organism evidence="9 10">
    <name type="scientific">Trypanosoma rangeli</name>
    <dbReference type="NCBI Taxonomy" id="5698"/>
    <lineage>
        <taxon>Eukaryota</taxon>
        <taxon>Discoba</taxon>
        <taxon>Euglenozoa</taxon>
        <taxon>Kinetoplastea</taxon>
        <taxon>Metakinetoplastina</taxon>
        <taxon>Trypanosomatida</taxon>
        <taxon>Trypanosomatidae</taxon>
        <taxon>Trypanosoma</taxon>
        <taxon>Herpetosoma</taxon>
    </lineage>
</organism>
<dbReference type="Gene3D" id="1.20.1280.290">
    <property type="match status" value="1"/>
</dbReference>
<feature type="transmembrane region" description="Helical" evidence="8">
    <location>
        <begin position="110"/>
        <end position="133"/>
    </location>
</feature>
<feature type="transmembrane region" description="Helical" evidence="8">
    <location>
        <begin position="145"/>
        <end position="168"/>
    </location>
</feature>
<name>A0A3R7JXN2_TRYRA</name>
<evidence type="ECO:0000256" key="1">
    <source>
        <dbReference type="ARBA" id="ARBA00004127"/>
    </source>
</evidence>
<dbReference type="SMART" id="SM00679">
    <property type="entry name" value="CTNS"/>
    <property type="match status" value="2"/>
</dbReference>
<dbReference type="EMBL" id="MKGL01000601">
    <property type="protein sequence ID" value="RNE97103.1"/>
    <property type="molecule type" value="Genomic_DNA"/>
</dbReference>
<dbReference type="NCBIfam" id="TIGR00951">
    <property type="entry name" value="2A43"/>
    <property type="match status" value="1"/>
</dbReference>
<dbReference type="GO" id="GO:0012505">
    <property type="term" value="C:endomembrane system"/>
    <property type="evidence" value="ECO:0007669"/>
    <property type="project" value="UniProtKB-SubCell"/>
</dbReference>
<gene>
    <name evidence="9" type="ORF">TraAM80_09546</name>
</gene>
<feature type="region of interest" description="Disordered" evidence="7">
    <location>
        <begin position="1"/>
        <end position="55"/>
    </location>
</feature>
<keyword evidence="4" id="KW-0677">Repeat</keyword>
<feature type="transmembrane region" description="Helical" evidence="8">
    <location>
        <begin position="218"/>
        <end position="243"/>
    </location>
</feature>
<dbReference type="Proteomes" id="UP000283634">
    <property type="component" value="Unassembled WGS sequence"/>
</dbReference>
<feature type="transmembrane region" description="Helical" evidence="8">
    <location>
        <begin position="78"/>
        <end position="98"/>
    </location>
</feature>
<dbReference type="GO" id="GO:0005774">
    <property type="term" value="C:vacuolar membrane"/>
    <property type="evidence" value="ECO:0007669"/>
    <property type="project" value="TreeGrafter"/>
</dbReference>
<comment type="caution">
    <text evidence="9">The sequence shown here is derived from an EMBL/GenBank/DDBJ whole genome shotgun (WGS) entry which is preliminary data.</text>
</comment>
<keyword evidence="6 8" id="KW-0472">Membrane</keyword>
<evidence type="ECO:0000256" key="6">
    <source>
        <dbReference type="ARBA" id="ARBA00023136"/>
    </source>
</evidence>
<feature type="transmembrane region" description="Helical" evidence="8">
    <location>
        <begin position="255"/>
        <end position="273"/>
    </location>
</feature>
<feature type="transmembrane region" description="Helical" evidence="8">
    <location>
        <begin position="285"/>
        <end position="308"/>
    </location>
</feature>
<proteinExistence type="predicted"/>
<dbReference type="RefSeq" id="XP_029233959.1">
    <property type="nucleotide sequence ID" value="XM_029386224.1"/>
</dbReference>
<evidence type="ECO:0000256" key="3">
    <source>
        <dbReference type="ARBA" id="ARBA00022692"/>
    </source>
</evidence>
<dbReference type="PANTHER" id="PTHR13131:SF5">
    <property type="entry name" value="CYSTINOSIN"/>
    <property type="match status" value="1"/>
</dbReference>
<evidence type="ECO:0000313" key="10">
    <source>
        <dbReference type="Proteomes" id="UP000283634"/>
    </source>
</evidence>
<dbReference type="OrthoDB" id="75720at2759"/>